<feature type="chain" id="PRO_5041236406" evidence="1">
    <location>
        <begin position="27"/>
        <end position="126"/>
    </location>
</feature>
<feature type="signal peptide" evidence="1">
    <location>
        <begin position="1"/>
        <end position="26"/>
    </location>
</feature>
<sequence length="126" mass="14021">MGTRGVIVWSTLTLSLVAVFIVPAIGLQCYQCNSTNNTHLFQCNEFLTDDIDMIPESCDNVYGAKYCIKHVGRFEVLGLECYQCTTAEEWTCHESTLLTDALKPESCDHVHNAQYCIKTIGLYGGS</sequence>
<evidence type="ECO:0000313" key="3">
    <source>
        <dbReference type="Proteomes" id="UP001168972"/>
    </source>
</evidence>
<accession>A0AA39G7Q8</accession>
<dbReference type="AlphaFoldDB" id="A0AA39G7Q8"/>
<reference evidence="2" key="2">
    <citation type="submission" date="2023-03" db="EMBL/GenBank/DDBJ databases">
        <authorList>
            <person name="Inwood S.N."/>
            <person name="Skelly J.G."/>
            <person name="Guhlin J."/>
            <person name="Harrop T.W.R."/>
            <person name="Goldson S.G."/>
            <person name="Dearden P.K."/>
        </authorList>
    </citation>
    <scope>NUCLEOTIDE SEQUENCE</scope>
    <source>
        <strain evidence="2">Lincoln</strain>
        <tissue evidence="2">Whole body</tissue>
    </source>
</reference>
<reference evidence="2" key="1">
    <citation type="journal article" date="2023" name="bioRxiv">
        <title>Scaffold-level genome assemblies of two parasitoid biocontrol wasps reveal the parthenogenesis mechanism and an associated novel virus.</title>
        <authorList>
            <person name="Inwood S."/>
            <person name="Skelly J."/>
            <person name="Guhlin J."/>
            <person name="Harrop T."/>
            <person name="Goldson S."/>
            <person name="Dearden P."/>
        </authorList>
    </citation>
    <scope>NUCLEOTIDE SEQUENCE</scope>
    <source>
        <strain evidence="2">Lincoln</strain>
        <tissue evidence="2">Whole body</tissue>
    </source>
</reference>
<dbReference type="EMBL" id="JAQQBR010000001">
    <property type="protein sequence ID" value="KAK0182856.1"/>
    <property type="molecule type" value="Genomic_DNA"/>
</dbReference>
<dbReference type="Proteomes" id="UP001168972">
    <property type="component" value="Unassembled WGS sequence"/>
</dbReference>
<keyword evidence="1" id="KW-0732">Signal</keyword>
<proteinExistence type="predicted"/>
<organism evidence="2 3">
    <name type="scientific">Microctonus hyperodae</name>
    <name type="common">Parasitoid wasp</name>
    <dbReference type="NCBI Taxonomy" id="165561"/>
    <lineage>
        <taxon>Eukaryota</taxon>
        <taxon>Metazoa</taxon>
        <taxon>Ecdysozoa</taxon>
        <taxon>Arthropoda</taxon>
        <taxon>Hexapoda</taxon>
        <taxon>Insecta</taxon>
        <taxon>Pterygota</taxon>
        <taxon>Neoptera</taxon>
        <taxon>Endopterygota</taxon>
        <taxon>Hymenoptera</taxon>
        <taxon>Apocrita</taxon>
        <taxon>Ichneumonoidea</taxon>
        <taxon>Braconidae</taxon>
        <taxon>Euphorinae</taxon>
        <taxon>Microctonus</taxon>
    </lineage>
</organism>
<protein>
    <submittedName>
        <fullName evidence="2">Uncharacterized protein</fullName>
    </submittedName>
</protein>
<keyword evidence="3" id="KW-1185">Reference proteome</keyword>
<comment type="caution">
    <text evidence="2">The sequence shown here is derived from an EMBL/GenBank/DDBJ whole genome shotgun (WGS) entry which is preliminary data.</text>
</comment>
<evidence type="ECO:0000313" key="2">
    <source>
        <dbReference type="EMBL" id="KAK0182856.1"/>
    </source>
</evidence>
<gene>
    <name evidence="2" type="ORF">PV327_000947</name>
</gene>
<evidence type="ECO:0000256" key="1">
    <source>
        <dbReference type="SAM" id="SignalP"/>
    </source>
</evidence>
<name>A0AA39G7Q8_MICHY</name>